<name>A0ABN2LCJ0_9MICO</name>
<feature type="compositionally biased region" description="Basic and acidic residues" evidence="2">
    <location>
        <begin position="34"/>
        <end position="50"/>
    </location>
</feature>
<feature type="region of interest" description="Disordered" evidence="2">
    <location>
        <begin position="34"/>
        <end position="53"/>
    </location>
</feature>
<reference evidence="3 4" key="1">
    <citation type="journal article" date="2019" name="Int. J. Syst. Evol. Microbiol.">
        <title>The Global Catalogue of Microorganisms (GCM) 10K type strain sequencing project: providing services to taxonomists for standard genome sequencing and annotation.</title>
        <authorList>
            <consortium name="The Broad Institute Genomics Platform"/>
            <consortium name="The Broad Institute Genome Sequencing Center for Infectious Disease"/>
            <person name="Wu L."/>
            <person name="Ma J."/>
        </authorList>
    </citation>
    <scope>NUCLEOTIDE SEQUENCE [LARGE SCALE GENOMIC DNA]</scope>
    <source>
        <strain evidence="3 4">JCM 15592</strain>
    </source>
</reference>
<dbReference type="Proteomes" id="UP001499938">
    <property type="component" value="Unassembled WGS sequence"/>
</dbReference>
<evidence type="ECO:0000256" key="1">
    <source>
        <dbReference type="SAM" id="Coils"/>
    </source>
</evidence>
<accession>A0ABN2LCJ0</accession>
<gene>
    <name evidence="3" type="ORF">GCM10009811_06150</name>
</gene>
<dbReference type="RefSeq" id="WP_344081138.1">
    <property type="nucleotide sequence ID" value="NZ_BAAAPO010000010.1"/>
</dbReference>
<keyword evidence="1" id="KW-0175">Coiled coil</keyword>
<sequence>MSTTAEQITELSAKIHAAEQKAASSTETDRARLAELERQAGAEAEAEQHRRATRRQAWARHYLQSGDHQAAEAQARKDVTAARRAFEQTIAAEPWVAALIDWQAAVNAQHAVTRRGEYAREITGQSVSPSTGPASVLPMIDGQVSFDPLGQMLHRLAASADETDVPAEVEQLAAVSDGTPRDPLAEAIASSPLDKSNPLAWLARNGIRLDVTRHTTEDGATTVMHRNPRAGEWVKTDDKGNILGTSWTTAETEGRPTNPIDGRQFGSVLDTERNVFTKQRVN</sequence>
<proteinExistence type="predicted"/>
<evidence type="ECO:0000313" key="3">
    <source>
        <dbReference type="EMBL" id="GAA1783554.1"/>
    </source>
</evidence>
<protein>
    <submittedName>
        <fullName evidence="3">Uncharacterized protein</fullName>
    </submittedName>
</protein>
<organism evidence="3 4">
    <name type="scientific">Nostocoides veronense</name>
    <dbReference type="NCBI Taxonomy" id="330836"/>
    <lineage>
        <taxon>Bacteria</taxon>
        <taxon>Bacillati</taxon>
        <taxon>Actinomycetota</taxon>
        <taxon>Actinomycetes</taxon>
        <taxon>Micrococcales</taxon>
        <taxon>Intrasporangiaceae</taxon>
        <taxon>Nostocoides</taxon>
    </lineage>
</organism>
<evidence type="ECO:0000313" key="4">
    <source>
        <dbReference type="Proteomes" id="UP001499938"/>
    </source>
</evidence>
<comment type="caution">
    <text evidence="3">The sequence shown here is derived from an EMBL/GenBank/DDBJ whole genome shotgun (WGS) entry which is preliminary data.</text>
</comment>
<dbReference type="EMBL" id="BAAAPO010000010">
    <property type="protein sequence ID" value="GAA1783554.1"/>
    <property type="molecule type" value="Genomic_DNA"/>
</dbReference>
<keyword evidence="4" id="KW-1185">Reference proteome</keyword>
<feature type="coiled-coil region" evidence="1">
    <location>
        <begin position="1"/>
        <end position="28"/>
    </location>
</feature>
<evidence type="ECO:0000256" key="2">
    <source>
        <dbReference type="SAM" id="MobiDB-lite"/>
    </source>
</evidence>